<organism evidence="8 10">
    <name type="scientific">Pipra filicauda</name>
    <name type="common">Wire-tailed manakin</name>
    <dbReference type="NCBI Taxonomy" id="649802"/>
    <lineage>
        <taxon>Eukaryota</taxon>
        <taxon>Metazoa</taxon>
        <taxon>Chordata</taxon>
        <taxon>Craniata</taxon>
        <taxon>Vertebrata</taxon>
        <taxon>Euteleostomi</taxon>
        <taxon>Archelosauria</taxon>
        <taxon>Archosauria</taxon>
        <taxon>Dinosauria</taxon>
        <taxon>Saurischia</taxon>
        <taxon>Theropoda</taxon>
        <taxon>Coelurosauria</taxon>
        <taxon>Aves</taxon>
        <taxon>Neognathae</taxon>
        <taxon>Neoaves</taxon>
        <taxon>Telluraves</taxon>
        <taxon>Australaves</taxon>
        <taxon>Passeriformes</taxon>
        <taxon>Pipridae</taxon>
        <taxon>Pipra</taxon>
    </lineage>
</organism>
<dbReference type="Pfam" id="PF00123">
    <property type="entry name" value="Hormone_2"/>
    <property type="match status" value="2"/>
</dbReference>
<comment type="subcellular location">
    <subcellularLocation>
        <location evidence="1">Secreted</location>
    </subcellularLocation>
</comment>
<dbReference type="GeneID" id="114002923"/>
<gene>
    <name evidence="9 10" type="primary">LOC114002923</name>
</gene>
<comment type="similarity">
    <text evidence="2">Belongs to the glucagon family.</text>
</comment>
<dbReference type="GO" id="GO:0005179">
    <property type="term" value="F:hormone activity"/>
    <property type="evidence" value="ECO:0007669"/>
    <property type="project" value="UniProtKB-KW"/>
</dbReference>
<evidence type="ECO:0000313" key="8">
    <source>
        <dbReference type="Proteomes" id="UP000504627"/>
    </source>
</evidence>
<feature type="domain" description="Glucagon / GIP / secretin / VIP family" evidence="7">
    <location>
        <begin position="112"/>
        <end position="134"/>
    </location>
</feature>
<name>A0A6J2J0U4_9PASS</name>
<evidence type="ECO:0000313" key="10">
    <source>
        <dbReference type="RefSeq" id="XP_027605158.2"/>
    </source>
</evidence>
<dbReference type="GO" id="GO:0090274">
    <property type="term" value="P:positive regulation of somatostatin secretion"/>
    <property type="evidence" value="ECO:0007669"/>
    <property type="project" value="TreeGrafter"/>
</dbReference>
<dbReference type="PANTHER" id="PTHR17378">
    <property type="entry name" value="SECRETIN"/>
    <property type="match status" value="1"/>
</dbReference>
<dbReference type="Proteomes" id="UP000504627">
    <property type="component" value="Unplaced"/>
</dbReference>
<accession>A0A6J2J0U4</accession>
<evidence type="ECO:0000259" key="7">
    <source>
        <dbReference type="PROSITE" id="PS00260"/>
    </source>
</evidence>
<dbReference type="InterPro" id="IPR000532">
    <property type="entry name" value="Glucagon_GIP_secretin_VIP"/>
</dbReference>
<keyword evidence="4" id="KW-0964">Secreted</keyword>
<dbReference type="Gene3D" id="6.10.250.590">
    <property type="match status" value="1"/>
</dbReference>
<evidence type="ECO:0000256" key="6">
    <source>
        <dbReference type="ARBA" id="ARBA00022815"/>
    </source>
</evidence>
<sequence>MGQWSISSEPRATRVGGKQVCYKLQIRLLCGPWGKISGEDMVSMMTTLWQVIIPVIVLSHFSASLPSRESPPRMERHADGLFHSELSKMNGNAYVRQLVKHLVGLKERSQRHSDGLFTSEYSKMRGNAQVQKFIQNLMGRKRSSPGPVNTDVQEREGENSPAELCFLWLYQSFLNTSLSDRDAWEAAAISSRYVCPTSKPLVADMKEDTDGSA</sequence>
<dbReference type="PROSITE" id="PS00260">
    <property type="entry name" value="GLUCAGON"/>
    <property type="match status" value="1"/>
</dbReference>
<reference evidence="9 10" key="1">
    <citation type="submission" date="2025-04" db="UniProtKB">
        <authorList>
            <consortium name="RefSeq"/>
        </authorList>
    </citation>
    <scope>IDENTIFICATION</scope>
    <source>
        <tissue evidence="9 10">Muscle</tissue>
    </source>
</reference>
<dbReference type="PANTHER" id="PTHR17378:SF1">
    <property type="entry name" value="SECRETIN"/>
    <property type="match status" value="1"/>
</dbReference>
<dbReference type="RefSeq" id="XP_027605156.2">
    <property type="nucleotide sequence ID" value="XM_027749355.2"/>
</dbReference>
<evidence type="ECO:0000256" key="3">
    <source>
        <dbReference type="ARBA" id="ARBA00015460"/>
    </source>
</evidence>
<keyword evidence="5" id="KW-0372">Hormone</keyword>
<evidence type="ECO:0000256" key="2">
    <source>
        <dbReference type="ARBA" id="ARBA00008369"/>
    </source>
</evidence>
<evidence type="ECO:0000256" key="4">
    <source>
        <dbReference type="ARBA" id="ARBA00022525"/>
    </source>
</evidence>
<keyword evidence="8" id="KW-1185">Reference proteome</keyword>
<evidence type="ECO:0000256" key="5">
    <source>
        <dbReference type="ARBA" id="ARBA00022702"/>
    </source>
</evidence>
<dbReference type="GO" id="GO:0005615">
    <property type="term" value="C:extracellular space"/>
    <property type="evidence" value="ECO:0007669"/>
    <property type="project" value="TreeGrafter"/>
</dbReference>
<dbReference type="AlphaFoldDB" id="A0A6J2J0U4"/>
<evidence type="ECO:0000256" key="1">
    <source>
        <dbReference type="ARBA" id="ARBA00004613"/>
    </source>
</evidence>
<protein>
    <recommendedName>
        <fullName evidence="3">Secretin</fullName>
    </recommendedName>
</protein>
<dbReference type="GO" id="GO:0090187">
    <property type="term" value="P:positive regulation of pancreatic juice secretion"/>
    <property type="evidence" value="ECO:0007669"/>
    <property type="project" value="TreeGrafter"/>
</dbReference>
<proteinExistence type="inferred from homology"/>
<dbReference type="RefSeq" id="XP_027605158.2">
    <property type="nucleotide sequence ID" value="XM_027749357.2"/>
</dbReference>
<dbReference type="GO" id="GO:1903640">
    <property type="term" value="P:negative regulation of gastrin-induced gastric acid secretion"/>
    <property type="evidence" value="ECO:0007669"/>
    <property type="project" value="TreeGrafter"/>
</dbReference>
<dbReference type="InterPro" id="IPR015675">
    <property type="entry name" value="Prosecretin"/>
</dbReference>
<dbReference type="SMART" id="SM00070">
    <property type="entry name" value="GLUCA"/>
    <property type="match status" value="2"/>
</dbReference>
<evidence type="ECO:0000313" key="9">
    <source>
        <dbReference type="RefSeq" id="XP_027605156.2"/>
    </source>
</evidence>
<dbReference type="GO" id="GO:0007420">
    <property type="term" value="P:brain development"/>
    <property type="evidence" value="ECO:0007669"/>
    <property type="project" value="TreeGrafter"/>
</dbReference>
<keyword evidence="6" id="KW-0027">Amidation</keyword>